<evidence type="ECO:0000313" key="9">
    <source>
        <dbReference type="Proteomes" id="UP000786183"/>
    </source>
</evidence>
<evidence type="ECO:0000256" key="2">
    <source>
        <dbReference type="ARBA" id="ARBA00022723"/>
    </source>
</evidence>
<feature type="domain" description="Cytochrome c" evidence="7">
    <location>
        <begin position="192"/>
        <end position="280"/>
    </location>
</feature>
<accession>A0ABS7WUD4</accession>
<reference evidence="8 9" key="1">
    <citation type="submission" date="2020-07" db="EMBL/GenBank/DDBJ databases">
        <title>Transfer of Campylobacter canadensis to the novel genus Avispirillum gen. nov., that also includes two novel species recovered from migratory waterfowl: Avispirillum anseris sp. nov. and Avispirillum brantae sp. nov.</title>
        <authorList>
            <person name="Miller W.G."/>
            <person name="Chapman M.H."/>
            <person name="Yee E."/>
            <person name="Inglis G.D."/>
        </authorList>
    </citation>
    <scope>NUCLEOTIDE SEQUENCE [LARGE SCALE GENOMIC DNA]</scope>
    <source>
        <strain evidence="8 9">L283</strain>
    </source>
</reference>
<protein>
    <submittedName>
        <fullName evidence="8">C-type cytochrome</fullName>
    </submittedName>
</protein>
<feature type="domain" description="Cytochrome c" evidence="7">
    <location>
        <begin position="81"/>
        <end position="168"/>
    </location>
</feature>
<feature type="signal peptide" evidence="6">
    <location>
        <begin position="1"/>
        <end position="17"/>
    </location>
</feature>
<gene>
    <name evidence="8" type="ORF">AVCANL283_05540</name>
</gene>
<dbReference type="RefSeq" id="WP_224325376.1">
    <property type="nucleotide sequence ID" value="NZ_JACGBB010000010.1"/>
</dbReference>
<dbReference type="Pfam" id="PF21342">
    <property type="entry name" value="SoxA-TsdA_cyt-c"/>
    <property type="match status" value="1"/>
</dbReference>
<dbReference type="Proteomes" id="UP000786183">
    <property type="component" value="Unassembled WGS sequence"/>
</dbReference>
<dbReference type="PANTHER" id="PTHR35008">
    <property type="entry name" value="BLL4482 PROTEIN-RELATED"/>
    <property type="match status" value="1"/>
</dbReference>
<dbReference type="PROSITE" id="PS51007">
    <property type="entry name" value="CYTC"/>
    <property type="match status" value="2"/>
</dbReference>
<feature type="region of interest" description="Disordered" evidence="5">
    <location>
        <begin position="279"/>
        <end position="318"/>
    </location>
</feature>
<dbReference type="EMBL" id="JACGBB010000010">
    <property type="protein sequence ID" value="MBZ7987560.1"/>
    <property type="molecule type" value="Genomic_DNA"/>
</dbReference>
<keyword evidence="3 4" id="KW-0408">Iron</keyword>
<dbReference type="InterPro" id="IPR036909">
    <property type="entry name" value="Cyt_c-like_dom_sf"/>
</dbReference>
<evidence type="ECO:0000256" key="3">
    <source>
        <dbReference type="ARBA" id="ARBA00023004"/>
    </source>
</evidence>
<keyword evidence="1 4" id="KW-0349">Heme</keyword>
<name>A0ABS7WUD4_9BACT</name>
<evidence type="ECO:0000256" key="5">
    <source>
        <dbReference type="SAM" id="MobiDB-lite"/>
    </source>
</evidence>
<dbReference type="InterPro" id="IPR051459">
    <property type="entry name" value="Cytochrome_c-type_DH"/>
</dbReference>
<evidence type="ECO:0000256" key="6">
    <source>
        <dbReference type="SAM" id="SignalP"/>
    </source>
</evidence>
<dbReference type="Pfam" id="PF13442">
    <property type="entry name" value="Cytochrome_CBB3"/>
    <property type="match status" value="1"/>
</dbReference>
<feature type="chain" id="PRO_5046387358" evidence="6">
    <location>
        <begin position="18"/>
        <end position="333"/>
    </location>
</feature>
<dbReference type="InterPro" id="IPR009056">
    <property type="entry name" value="Cyt_c-like_dom"/>
</dbReference>
<keyword evidence="6" id="KW-0732">Signal</keyword>
<feature type="compositionally biased region" description="Basic and acidic residues" evidence="5">
    <location>
        <begin position="283"/>
        <end position="300"/>
    </location>
</feature>
<organism evidence="8 9">
    <name type="scientific">Campylobacter canadensis</name>
    <dbReference type="NCBI Taxonomy" id="449520"/>
    <lineage>
        <taxon>Bacteria</taxon>
        <taxon>Pseudomonadati</taxon>
        <taxon>Campylobacterota</taxon>
        <taxon>Epsilonproteobacteria</taxon>
        <taxon>Campylobacterales</taxon>
        <taxon>Campylobacteraceae</taxon>
        <taxon>Campylobacter</taxon>
    </lineage>
</organism>
<sequence length="333" mass="37175">MKKNLLVLCLASTCLFAIQPQVNKIKSQTGIKPLEVDWFVPEAIDDDGYIDESKLPKDSKYIQAVVYGNKIMNETAYIIGPQAKDEKMRYAGNNLSCSSCHAKGGTIPYEAGYVGIHARFPQYLARGDVVATIENRINGCMERSMNGKPLPINSKEMKAMVTYFHFLSQGVPVGANVKGQGLGKVATLTRKADINKGKVIYEEQCVACHGENGEGLKNDEQKGGYYIYPALWGNDSYNTGAGMYRLIKAAQYIKHNMPKDAANLSDEEAYDVAAYINSQPRPIKKDRQKDFPDRRTKPLDMDVGPYDDDFSTDQHRYGPYDIMKNVSKEPIVK</sequence>
<evidence type="ECO:0000256" key="4">
    <source>
        <dbReference type="PROSITE-ProRule" id="PRU00433"/>
    </source>
</evidence>
<keyword evidence="2 4" id="KW-0479">Metal-binding</keyword>
<comment type="caution">
    <text evidence="8">The sequence shown here is derived from an EMBL/GenBank/DDBJ whole genome shotgun (WGS) entry which is preliminary data.</text>
</comment>
<evidence type="ECO:0000256" key="1">
    <source>
        <dbReference type="ARBA" id="ARBA00022617"/>
    </source>
</evidence>
<evidence type="ECO:0000313" key="8">
    <source>
        <dbReference type="EMBL" id="MBZ7987560.1"/>
    </source>
</evidence>
<dbReference type="Gene3D" id="1.10.760.10">
    <property type="entry name" value="Cytochrome c-like domain"/>
    <property type="match status" value="2"/>
</dbReference>
<proteinExistence type="predicted"/>
<dbReference type="PANTHER" id="PTHR35008:SF9">
    <property type="entry name" value="CYTOCHROME C DOMAIN-CONTAINING PROTEIN"/>
    <property type="match status" value="1"/>
</dbReference>
<evidence type="ECO:0000259" key="7">
    <source>
        <dbReference type="PROSITE" id="PS51007"/>
    </source>
</evidence>
<dbReference type="SUPFAM" id="SSF46626">
    <property type="entry name" value="Cytochrome c"/>
    <property type="match status" value="2"/>
</dbReference>
<keyword evidence="9" id="KW-1185">Reference proteome</keyword>